<dbReference type="PANTHER" id="PTHR48006">
    <property type="entry name" value="LEUCINE-RICH REPEAT-CONTAINING PROTEIN DDB_G0281931-RELATED"/>
    <property type="match status" value="1"/>
</dbReference>
<evidence type="ECO:0000259" key="1">
    <source>
        <dbReference type="Pfam" id="PF07714"/>
    </source>
</evidence>
<dbReference type="Proteomes" id="UP000000763">
    <property type="component" value="Chromosome 4"/>
</dbReference>
<dbReference type="SUPFAM" id="SSF56112">
    <property type="entry name" value="Protein kinase-like (PK-like)"/>
    <property type="match status" value="1"/>
</dbReference>
<feature type="non-terminal residue" evidence="2">
    <location>
        <position position="1"/>
    </location>
</feature>
<accession>Q0JA46</accession>
<dbReference type="Gene3D" id="1.10.510.10">
    <property type="entry name" value="Transferase(Phosphotransferase) domain 1"/>
    <property type="match status" value="1"/>
</dbReference>
<gene>
    <name evidence="2" type="ordered locus">Os04g0616300</name>
</gene>
<dbReference type="KEGG" id="dosa:Os04g0616300"/>
<dbReference type="AlphaFoldDB" id="Q0JA46"/>
<dbReference type="InterPro" id="IPR011009">
    <property type="entry name" value="Kinase-like_dom_sf"/>
</dbReference>
<evidence type="ECO:0000313" key="2">
    <source>
        <dbReference type="EMBL" id="BAF15791.2"/>
    </source>
</evidence>
<dbReference type="InterPro" id="IPR051824">
    <property type="entry name" value="LRR_Rcpt-Like_S/T_Kinase"/>
</dbReference>
<dbReference type="Pfam" id="PF07714">
    <property type="entry name" value="PK_Tyr_Ser-Thr"/>
    <property type="match status" value="1"/>
</dbReference>
<evidence type="ECO:0000313" key="3">
    <source>
        <dbReference type="Proteomes" id="UP000000763"/>
    </source>
</evidence>
<dbReference type="PANTHER" id="PTHR48006:SF41">
    <property type="entry name" value="OS04G0616500 PROTEIN"/>
    <property type="match status" value="1"/>
</dbReference>
<sequence length="96" mass="11151">QEDACQHESCWYIVSTFHLFHLYVYNHIYVNGIFGYPLSSGYLAPEYAMRGHMTEKVDVFAFGVVLLETLAGRPNYDDTLEEDKIYIFEWVSSVAQ</sequence>
<dbReference type="GO" id="GO:0004672">
    <property type="term" value="F:protein kinase activity"/>
    <property type="evidence" value="ECO:0007669"/>
    <property type="project" value="InterPro"/>
</dbReference>
<reference evidence="2 3" key="1">
    <citation type="journal article" date="2005" name="Nature">
        <title>The map-based sequence of the rice genome.</title>
        <authorList>
            <consortium name="International rice genome sequencing project (IRGSP)"/>
            <person name="Matsumoto T."/>
            <person name="Wu J."/>
            <person name="Kanamori H."/>
            <person name="Katayose Y."/>
            <person name="Fujisawa M."/>
            <person name="Namiki N."/>
            <person name="Mizuno H."/>
            <person name="Yamamoto K."/>
            <person name="Antonio B.A."/>
            <person name="Baba T."/>
            <person name="Sakata K."/>
            <person name="Nagamura Y."/>
            <person name="Aoki H."/>
            <person name="Arikawa K."/>
            <person name="Arita K."/>
            <person name="Bito T."/>
            <person name="Chiden Y."/>
            <person name="Fujitsuka N."/>
            <person name="Fukunaka R."/>
            <person name="Hamada M."/>
            <person name="Harada C."/>
            <person name="Hayashi A."/>
            <person name="Hijishita S."/>
            <person name="Honda M."/>
            <person name="Hosokawa S."/>
            <person name="Ichikawa Y."/>
            <person name="Idonuma A."/>
            <person name="Iijima M."/>
            <person name="Ikeda M."/>
            <person name="Ikeno M."/>
            <person name="Ito K."/>
            <person name="Ito S."/>
            <person name="Ito T."/>
            <person name="Ito Y."/>
            <person name="Ito Y."/>
            <person name="Iwabuchi A."/>
            <person name="Kamiya K."/>
            <person name="Karasawa W."/>
            <person name="Kurita K."/>
            <person name="Katagiri S."/>
            <person name="Kikuta A."/>
            <person name="Kobayashi H."/>
            <person name="Kobayashi N."/>
            <person name="Machita K."/>
            <person name="Maehara T."/>
            <person name="Masukawa M."/>
            <person name="Mizubayashi T."/>
            <person name="Mukai Y."/>
            <person name="Nagasaki H."/>
            <person name="Nagata Y."/>
            <person name="Naito S."/>
            <person name="Nakashima M."/>
            <person name="Nakama Y."/>
            <person name="Nakamichi Y."/>
            <person name="Nakamura M."/>
            <person name="Meguro A."/>
            <person name="Negishi M."/>
            <person name="Ohta I."/>
            <person name="Ohta T."/>
            <person name="Okamoto M."/>
            <person name="Ono N."/>
            <person name="Saji S."/>
            <person name="Sakaguchi M."/>
            <person name="Sakai K."/>
            <person name="Shibata M."/>
            <person name="Shimokawa T."/>
            <person name="Song J."/>
            <person name="Takazaki Y."/>
            <person name="Terasawa K."/>
            <person name="Tsugane M."/>
            <person name="Tsuji K."/>
            <person name="Ueda S."/>
            <person name="Waki K."/>
            <person name="Yamagata H."/>
            <person name="Yamamoto M."/>
            <person name="Yamamoto S."/>
            <person name="Yamane H."/>
            <person name="Yoshiki S."/>
            <person name="Yoshihara R."/>
            <person name="Yukawa K."/>
            <person name="Zhong H."/>
            <person name="Yano M."/>
            <person name="Yuan Q."/>
            <person name="Ouyang S."/>
            <person name="Liu J."/>
            <person name="Jones K.M."/>
            <person name="Gansberger K."/>
            <person name="Moffat K."/>
            <person name="Hill J."/>
            <person name="Bera J."/>
            <person name="Fadrosh D."/>
            <person name="Jin S."/>
            <person name="Johri S."/>
            <person name="Kim M."/>
            <person name="Overton L."/>
            <person name="Reardon M."/>
            <person name="Tsitrin T."/>
            <person name="Vuong H."/>
            <person name="Weaver B."/>
            <person name="Ciecko A."/>
            <person name="Tallon L."/>
            <person name="Jackson J."/>
            <person name="Pai G."/>
            <person name="Aken S.V."/>
            <person name="Utterback T."/>
            <person name="Reidmuller S."/>
            <person name="Feldblyum T."/>
            <person name="Hsiao J."/>
            <person name="Zismann V."/>
            <person name="Iobst S."/>
            <person name="de Vazeille A.R."/>
            <person name="Buell C.R."/>
            <person name="Ying K."/>
            <person name="Li Y."/>
            <person name="Lu T."/>
            <person name="Huang Y."/>
            <person name="Zhao Q."/>
            <person name="Feng Q."/>
            <person name="Zhang L."/>
            <person name="Zhu J."/>
            <person name="Weng Q."/>
            <person name="Mu J."/>
            <person name="Lu Y."/>
            <person name="Fan D."/>
            <person name="Liu Y."/>
            <person name="Guan J."/>
            <person name="Zhang Y."/>
            <person name="Yu S."/>
            <person name="Liu X."/>
            <person name="Zhang Y."/>
            <person name="Hong G."/>
            <person name="Han B."/>
            <person name="Choisne N."/>
            <person name="Demange N."/>
            <person name="Orjeda G."/>
            <person name="Samain S."/>
            <person name="Cattolico L."/>
            <person name="Pelletier E."/>
            <person name="Couloux A."/>
            <person name="Segurens B."/>
            <person name="Wincker P."/>
            <person name="D'Hont A."/>
            <person name="Scarpelli C."/>
            <person name="Weissenbach J."/>
            <person name="Salanoubat M."/>
            <person name="Quetier F."/>
            <person name="Yu Y."/>
            <person name="Kim H.R."/>
            <person name="Rambo T."/>
            <person name="Currie J."/>
            <person name="Collura K."/>
            <person name="Luo M."/>
            <person name="Yang T."/>
            <person name="Ammiraju J.S.S."/>
            <person name="Engler F."/>
            <person name="Soderlund C."/>
            <person name="Wing R.A."/>
            <person name="Palmer L.E."/>
            <person name="de la Bastide M."/>
            <person name="Spiegel L."/>
            <person name="Nascimento L."/>
            <person name="Zutavern T."/>
            <person name="O'Shaughnessy A."/>
            <person name="Dike S."/>
            <person name="Dedhia N."/>
            <person name="Preston R."/>
            <person name="Balija V."/>
            <person name="McCombie W.R."/>
            <person name="Chow T."/>
            <person name="Chen H."/>
            <person name="Chung M."/>
            <person name="Chen C."/>
            <person name="Shaw J."/>
            <person name="Wu H."/>
            <person name="Hsiao K."/>
            <person name="Chao Y."/>
            <person name="Chu M."/>
            <person name="Cheng C."/>
            <person name="Hour A."/>
            <person name="Lee P."/>
            <person name="Lin S."/>
            <person name="Lin Y."/>
            <person name="Liou J."/>
            <person name="Liu S."/>
            <person name="Hsing Y."/>
            <person name="Raghuvanshi S."/>
            <person name="Mohanty A."/>
            <person name="Bharti A.K."/>
            <person name="Gaur A."/>
            <person name="Gupta V."/>
            <person name="Kumar D."/>
            <person name="Ravi V."/>
            <person name="Vij S."/>
            <person name="Kapur A."/>
            <person name="Khurana P."/>
            <person name="Khurana P."/>
            <person name="Khurana J.P."/>
            <person name="Tyagi A.K."/>
            <person name="Gaikwad K."/>
            <person name="Singh A."/>
            <person name="Dalal V."/>
            <person name="Srivastava S."/>
            <person name="Dixit A."/>
            <person name="Pal A.K."/>
            <person name="Ghazi I.A."/>
            <person name="Yadav M."/>
            <person name="Pandit A."/>
            <person name="Bhargava A."/>
            <person name="Sureshbabu K."/>
            <person name="Batra K."/>
            <person name="Sharma T.R."/>
            <person name="Mohapatra T."/>
            <person name="Singh N.K."/>
            <person name="Messing J."/>
            <person name="Nelson A.B."/>
            <person name="Fuks G."/>
            <person name="Kavchok S."/>
            <person name="Keizer G."/>
            <person name="Linton E."/>
            <person name="Llaca V."/>
            <person name="Song R."/>
            <person name="Tanyolac B."/>
            <person name="Young S."/>
            <person name="Ho-Il K."/>
            <person name="Hahn J.H."/>
            <person name="Sangsakoo G."/>
            <person name="Vanavichit A."/>
            <person name="de Mattos Luiz.A.T."/>
            <person name="Zimmer P.D."/>
            <person name="Malone G."/>
            <person name="Dellagostin O."/>
            <person name="de Oliveira A.C."/>
            <person name="Bevan M."/>
            <person name="Bancroft I."/>
            <person name="Minx P."/>
            <person name="Cordum H."/>
            <person name="Wilson R."/>
            <person name="Cheng Z."/>
            <person name="Jin W."/>
            <person name="Jiang J."/>
            <person name="Leong S.A."/>
            <person name="Iwama H."/>
            <person name="Gojobori T."/>
            <person name="Itoh T."/>
            <person name="Niimura Y."/>
            <person name="Fujii Y."/>
            <person name="Habara T."/>
            <person name="Sakai H."/>
            <person name="Sato Y."/>
            <person name="Wilson G."/>
            <person name="Kumar K."/>
            <person name="McCouch S."/>
            <person name="Juretic N."/>
            <person name="Hoen D."/>
            <person name="Wright S."/>
            <person name="Bruskiewich R."/>
            <person name="Bureau T."/>
            <person name="Miyao A."/>
            <person name="Hirochika H."/>
            <person name="Nishikawa T."/>
            <person name="Kadowaki K."/>
            <person name="Sugiura M."/>
            <person name="Burr B."/>
            <person name="Sasaki T."/>
        </authorList>
    </citation>
    <scope>NUCLEOTIDE SEQUENCE [LARGE SCALE GENOMIC DNA]</scope>
    <source>
        <strain evidence="3">cv. Nipponbare</strain>
    </source>
</reference>
<reference evidence="3" key="2">
    <citation type="journal article" date="2008" name="Nucleic Acids Res.">
        <title>The rice annotation project database (RAP-DB): 2008 update.</title>
        <authorList>
            <consortium name="The rice annotation project (RAP)"/>
        </authorList>
    </citation>
    <scope>GENOME REANNOTATION</scope>
    <source>
        <strain evidence="3">cv. Nipponbare</strain>
    </source>
</reference>
<protein>
    <submittedName>
        <fullName evidence="2">Os04g0616300 protein</fullName>
    </submittedName>
</protein>
<name>Q0JA46_ORYSJ</name>
<dbReference type="EMBL" id="AP008210">
    <property type="protein sequence ID" value="BAF15791.2"/>
    <property type="molecule type" value="Genomic_DNA"/>
</dbReference>
<dbReference type="InterPro" id="IPR001245">
    <property type="entry name" value="Ser-Thr/Tyr_kinase_cat_dom"/>
</dbReference>
<proteinExistence type="predicted"/>
<organism evidence="2 3">
    <name type="scientific">Oryza sativa subsp. japonica</name>
    <name type="common">Rice</name>
    <dbReference type="NCBI Taxonomy" id="39947"/>
    <lineage>
        <taxon>Eukaryota</taxon>
        <taxon>Viridiplantae</taxon>
        <taxon>Streptophyta</taxon>
        <taxon>Embryophyta</taxon>
        <taxon>Tracheophyta</taxon>
        <taxon>Spermatophyta</taxon>
        <taxon>Magnoliopsida</taxon>
        <taxon>Liliopsida</taxon>
        <taxon>Poales</taxon>
        <taxon>Poaceae</taxon>
        <taxon>BOP clade</taxon>
        <taxon>Oryzoideae</taxon>
        <taxon>Oryzeae</taxon>
        <taxon>Oryzinae</taxon>
        <taxon>Oryza</taxon>
        <taxon>Oryza sativa</taxon>
    </lineage>
</organism>
<feature type="domain" description="Serine-threonine/tyrosine-protein kinase catalytic" evidence="1">
    <location>
        <begin position="38"/>
        <end position="83"/>
    </location>
</feature>